<dbReference type="InterPro" id="IPR001466">
    <property type="entry name" value="Beta-lactam-related"/>
</dbReference>
<gene>
    <name evidence="3" type="ORF">FW778_12240</name>
</gene>
<proteinExistence type="predicted"/>
<evidence type="ECO:0000313" key="4">
    <source>
        <dbReference type="Proteomes" id="UP000326903"/>
    </source>
</evidence>
<accession>A0A5J5II25</accession>
<keyword evidence="1" id="KW-0732">Signal</keyword>
<dbReference type="SUPFAM" id="SSF56601">
    <property type="entry name" value="beta-lactamase/transpeptidase-like"/>
    <property type="match status" value="1"/>
</dbReference>
<dbReference type="Gene3D" id="3.40.710.10">
    <property type="entry name" value="DD-peptidase/beta-lactamase superfamily"/>
    <property type="match status" value="1"/>
</dbReference>
<dbReference type="PANTHER" id="PTHR46825">
    <property type="entry name" value="D-ALANYL-D-ALANINE-CARBOXYPEPTIDASE/ENDOPEPTIDASE AMPH"/>
    <property type="match status" value="1"/>
</dbReference>
<evidence type="ECO:0000313" key="3">
    <source>
        <dbReference type="EMBL" id="KAA9039576.1"/>
    </source>
</evidence>
<dbReference type="EMBL" id="VYQF01000002">
    <property type="protein sequence ID" value="KAA9039576.1"/>
    <property type="molecule type" value="Genomic_DNA"/>
</dbReference>
<sequence>MIMKKFILLMCAAIIFFSCKKAQIQPTQPLSVSVPWIDSSSRHPKSAAFTALLKKYHDKGLPGISLLVNDASGTWVGAIGKADIERNIPFDVGQVSKVASITKLFIGTLVFKLIEDSANTGLGYNALNTKINNWLPSSITNKLPNGNKITLGQCMKHETGVPDVIEQDAFYLAVLNDPNKIWKPEELLEFVYNKSPIFKPGDTAVYSNTNTVLVIMVIEAATNKDHSDLLKQYVLNTLHLTNTFYQPHDVLPNTVAQGYFDLYNNNTIVNVSNLVTGSGNGYGGIYSNVFDLLTLENALFIQQTLLSQKSLAVMQTYGKKDDTNYYGYGLQKSYIQANGDYGIGHKGRDLGYSANLFYFPNNRVTQIFLINYGTDAKSNLRQVFYDFQDDLLKLTLQ</sequence>
<dbReference type="InterPro" id="IPR050491">
    <property type="entry name" value="AmpC-like"/>
</dbReference>
<dbReference type="AlphaFoldDB" id="A0A5J5II25"/>
<feature type="signal peptide" evidence="1">
    <location>
        <begin position="1"/>
        <end position="22"/>
    </location>
</feature>
<reference evidence="3 4" key="1">
    <citation type="submission" date="2019-09" db="EMBL/GenBank/DDBJ databases">
        <title>Draft genome sequence of Ginsengibacter sp. BR5-29.</title>
        <authorList>
            <person name="Im W.-T."/>
        </authorList>
    </citation>
    <scope>NUCLEOTIDE SEQUENCE [LARGE SCALE GENOMIC DNA]</scope>
    <source>
        <strain evidence="3 4">BR5-29</strain>
    </source>
</reference>
<feature type="domain" description="Beta-lactamase-related" evidence="2">
    <location>
        <begin position="51"/>
        <end position="377"/>
    </location>
</feature>
<feature type="chain" id="PRO_5023817161" evidence="1">
    <location>
        <begin position="23"/>
        <end position="397"/>
    </location>
</feature>
<dbReference type="InterPro" id="IPR012338">
    <property type="entry name" value="Beta-lactam/transpept-like"/>
</dbReference>
<evidence type="ECO:0000259" key="2">
    <source>
        <dbReference type="Pfam" id="PF00144"/>
    </source>
</evidence>
<protein>
    <submittedName>
        <fullName evidence="3">Beta-lactamase family protein</fullName>
    </submittedName>
</protein>
<comment type="caution">
    <text evidence="3">The sequence shown here is derived from an EMBL/GenBank/DDBJ whole genome shotgun (WGS) entry which is preliminary data.</text>
</comment>
<evidence type="ECO:0000256" key="1">
    <source>
        <dbReference type="SAM" id="SignalP"/>
    </source>
</evidence>
<dbReference type="Pfam" id="PF00144">
    <property type="entry name" value="Beta-lactamase"/>
    <property type="match status" value="1"/>
</dbReference>
<name>A0A5J5II25_9BACT</name>
<organism evidence="3 4">
    <name type="scientific">Ginsengibacter hankyongi</name>
    <dbReference type="NCBI Taxonomy" id="2607284"/>
    <lineage>
        <taxon>Bacteria</taxon>
        <taxon>Pseudomonadati</taxon>
        <taxon>Bacteroidota</taxon>
        <taxon>Chitinophagia</taxon>
        <taxon>Chitinophagales</taxon>
        <taxon>Chitinophagaceae</taxon>
        <taxon>Ginsengibacter</taxon>
    </lineage>
</organism>
<keyword evidence="4" id="KW-1185">Reference proteome</keyword>
<dbReference type="Proteomes" id="UP000326903">
    <property type="component" value="Unassembled WGS sequence"/>
</dbReference>
<dbReference type="PROSITE" id="PS51257">
    <property type="entry name" value="PROKAR_LIPOPROTEIN"/>
    <property type="match status" value="1"/>
</dbReference>
<dbReference type="PANTHER" id="PTHR46825:SF7">
    <property type="entry name" value="D-ALANYL-D-ALANINE CARBOXYPEPTIDASE"/>
    <property type="match status" value="1"/>
</dbReference>